<dbReference type="PANTHER" id="PTHR10851:SF3">
    <property type="entry name" value="PYRIDOXINE_PYRIDOXAMINE 5'-PHOSPHATE OXIDASE 2"/>
    <property type="match status" value="1"/>
</dbReference>
<protein>
    <submittedName>
        <fullName evidence="7">Pyridoxamine 5'-phosphate oxidase</fullName>
    </submittedName>
</protein>
<organism evidence="7 8">
    <name type="scientific">Aquimixticola soesokkakensis</name>
    <dbReference type="NCBI Taxonomy" id="1519096"/>
    <lineage>
        <taxon>Bacteria</taxon>
        <taxon>Pseudomonadati</taxon>
        <taxon>Pseudomonadota</taxon>
        <taxon>Alphaproteobacteria</taxon>
        <taxon>Rhodobacterales</taxon>
        <taxon>Paracoccaceae</taxon>
        <taxon>Aquimixticola</taxon>
    </lineage>
</organism>
<evidence type="ECO:0000313" key="7">
    <source>
        <dbReference type="EMBL" id="SLN66264.1"/>
    </source>
</evidence>
<keyword evidence="8" id="KW-1185">Reference proteome</keyword>
<dbReference type="OrthoDB" id="5120525at2"/>
<dbReference type="GO" id="GO:0004733">
    <property type="term" value="F:pyridoxamine phosphate oxidase activity"/>
    <property type="evidence" value="ECO:0007669"/>
    <property type="project" value="InterPro"/>
</dbReference>
<dbReference type="PANTHER" id="PTHR10851">
    <property type="entry name" value="PYRIDOXINE-5-PHOSPHATE OXIDASE"/>
    <property type="match status" value="1"/>
</dbReference>
<reference evidence="7 8" key="1">
    <citation type="submission" date="2017-03" db="EMBL/GenBank/DDBJ databases">
        <authorList>
            <person name="Afonso C.L."/>
            <person name="Miller P.J."/>
            <person name="Scott M.A."/>
            <person name="Spackman E."/>
            <person name="Goraichik I."/>
            <person name="Dimitrov K.M."/>
            <person name="Suarez D.L."/>
            <person name="Swayne D.E."/>
        </authorList>
    </citation>
    <scope>NUCLEOTIDE SEQUENCE [LARGE SCALE GENOMIC DNA]</scope>
    <source>
        <strain evidence="7 8">CECT 8620</strain>
    </source>
</reference>
<evidence type="ECO:0000313" key="8">
    <source>
        <dbReference type="Proteomes" id="UP000193862"/>
    </source>
</evidence>
<evidence type="ECO:0000256" key="2">
    <source>
        <dbReference type="ARBA" id="ARBA00022630"/>
    </source>
</evidence>
<dbReference type="EMBL" id="FWFS01000012">
    <property type="protein sequence ID" value="SLN66264.1"/>
    <property type="molecule type" value="Genomic_DNA"/>
</dbReference>
<dbReference type="Pfam" id="PF01243">
    <property type="entry name" value="PNPOx_N"/>
    <property type="match status" value="1"/>
</dbReference>
<evidence type="ECO:0000256" key="5">
    <source>
        <dbReference type="ARBA" id="ARBA00023096"/>
    </source>
</evidence>
<evidence type="ECO:0000256" key="3">
    <source>
        <dbReference type="ARBA" id="ARBA00022643"/>
    </source>
</evidence>
<dbReference type="Gene3D" id="2.30.110.10">
    <property type="entry name" value="Electron Transport, Fmn-binding Protein, Chain A"/>
    <property type="match status" value="1"/>
</dbReference>
<dbReference type="GO" id="GO:0010181">
    <property type="term" value="F:FMN binding"/>
    <property type="evidence" value="ECO:0007669"/>
    <property type="project" value="InterPro"/>
</dbReference>
<keyword evidence="3" id="KW-0288">FMN</keyword>
<keyword evidence="2" id="KW-0285">Flavoprotein</keyword>
<keyword evidence="4" id="KW-0560">Oxidoreductase</keyword>
<gene>
    <name evidence="7" type="ORF">AQS8620_03083</name>
</gene>
<dbReference type="Proteomes" id="UP000193862">
    <property type="component" value="Unassembled WGS sequence"/>
</dbReference>
<evidence type="ECO:0000259" key="6">
    <source>
        <dbReference type="Pfam" id="PF01243"/>
    </source>
</evidence>
<name>A0A1Y5TR33_9RHOB</name>
<dbReference type="SUPFAM" id="SSF50475">
    <property type="entry name" value="FMN-binding split barrel"/>
    <property type="match status" value="1"/>
</dbReference>
<comment type="cofactor">
    <cofactor evidence="1">
        <name>FMN</name>
        <dbReference type="ChEBI" id="CHEBI:58210"/>
    </cofactor>
</comment>
<evidence type="ECO:0000256" key="1">
    <source>
        <dbReference type="ARBA" id="ARBA00001917"/>
    </source>
</evidence>
<dbReference type="InterPro" id="IPR000659">
    <property type="entry name" value="Pyridox_Oxase"/>
</dbReference>
<dbReference type="AlphaFoldDB" id="A0A1Y5TR33"/>
<keyword evidence="5" id="KW-0664">Pyridoxine biosynthesis</keyword>
<feature type="domain" description="Pyridoxamine 5'-phosphate oxidase N-terminal" evidence="6">
    <location>
        <begin position="32"/>
        <end position="125"/>
    </location>
</feature>
<dbReference type="InterPro" id="IPR012349">
    <property type="entry name" value="Split_barrel_FMN-bd"/>
</dbReference>
<accession>A0A1Y5TR33</accession>
<dbReference type="RefSeq" id="WP_085837870.1">
    <property type="nucleotide sequence ID" value="NZ_FWFS01000012.1"/>
</dbReference>
<evidence type="ECO:0000256" key="4">
    <source>
        <dbReference type="ARBA" id="ARBA00023002"/>
    </source>
</evidence>
<proteinExistence type="predicted"/>
<dbReference type="GO" id="GO:0008615">
    <property type="term" value="P:pyridoxine biosynthetic process"/>
    <property type="evidence" value="ECO:0007669"/>
    <property type="project" value="UniProtKB-KW"/>
</dbReference>
<dbReference type="InterPro" id="IPR011576">
    <property type="entry name" value="Pyridox_Oxase_N"/>
</dbReference>
<sequence>MTNAPELWHDDLALLWQEAWHALSPSAPQTPPQARRVVLSTLDAEGAPQARILVLRHARADTAIVEMHTDAATPKVAQIARDPRASLTFWDESRSLQLRLTGRVSVITGAQAQTAWDAVPAFARANYGVEPIPGQTIATPAAFARTPDPARFAVLRFGVDTLDAVVLCDPQHRRAFFERSRQFSGVWCAP</sequence>